<keyword evidence="4" id="KW-0695">RNA-directed DNA polymerase</keyword>
<reference evidence="4" key="1">
    <citation type="submission" date="2020-08" db="EMBL/GenBank/DDBJ databases">
        <title>Multicomponent nature underlies the extraordinary mechanical properties of spider dragline silk.</title>
        <authorList>
            <person name="Kono N."/>
            <person name="Nakamura H."/>
            <person name="Mori M."/>
            <person name="Yoshida Y."/>
            <person name="Ohtoshi R."/>
            <person name="Malay A.D."/>
            <person name="Moran D.A.P."/>
            <person name="Tomita M."/>
            <person name="Numata K."/>
            <person name="Arakawa K."/>
        </authorList>
    </citation>
    <scope>NUCLEOTIDE SEQUENCE</scope>
</reference>
<gene>
    <name evidence="4" type="primary">X-elementORF2_325</name>
    <name evidence="4" type="ORF">TNIN_351</name>
</gene>
<dbReference type="GO" id="GO:0003676">
    <property type="term" value="F:nucleic acid binding"/>
    <property type="evidence" value="ECO:0007669"/>
    <property type="project" value="InterPro"/>
</dbReference>
<evidence type="ECO:0000313" key="4">
    <source>
        <dbReference type="EMBL" id="GFY58886.1"/>
    </source>
</evidence>
<dbReference type="EMBL" id="BMAV01012318">
    <property type="protein sequence ID" value="GFY58886.1"/>
    <property type="molecule type" value="Genomic_DNA"/>
</dbReference>
<dbReference type="InterPro" id="IPR006579">
    <property type="entry name" value="Pre_C2HC_dom"/>
</dbReference>
<keyword evidence="5" id="KW-1185">Reference proteome</keyword>
<dbReference type="Proteomes" id="UP000886998">
    <property type="component" value="Unassembled WGS sequence"/>
</dbReference>
<accession>A0A8X6XWQ8</accession>
<dbReference type="GO" id="GO:0008270">
    <property type="term" value="F:zinc ion binding"/>
    <property type="evidence" value="ECO:0007669"/>
    <property type="project" value="InterPro"/>
</dbReference>
<dbReference type="GO" id="GO:0003964">
    <property type="term" value="F:RNA-directed DNA polymerase activity"/>
    <property type="evidence" value="ECO:0007669"/>
    <property type="project" value="UniProtKB-KW"/>
</dbReference>
<proteinExistence type="predicted"/>
<feature type="domain" description="CCHC-type" evidence="2">
    <location>
        <begin position="351"/>
        <end position="366"/>
    </location>
</feature>
<organism evidence="4 5">
    <name type="scientific">Trichonephila inaurata madagascariensis</name>
    <dbReference type="NCBI Taxonomy" id="2747483"/>
    <lineage>
        <taxon>Eukaryota</taxon>
        <taxon>Metazoa</taxon>
        <taxon>Ecdysozoa</taxon>
        <taxon>Arthropoda</taxon>
        <taxon>Chelicerata</taxon>
        <taxon>Arachnida</taxon>
        <taxon>Araneae</taxon>
        <taxon>Araneomorphae</taxon>
        <taxon>Entelegynae</taxon>
        <taxon>Araneoidea</taxon>
        <taxon>Nephilidae</taxon>
        <taxon>Trichonephila</taxon>
        <taxon>Trichonephila inaurata</taxon>
    </lineage>
</organism>
<feature type="compositionally biased region" description="Basic and acidic residues" evidence="1">
    <location>
        <begin position="22"/>
        <end position="32"/>
    </location>
</feature>
<dbReference type="AlphaFoldDB" id="A0A8X6XWQ8"/>
<dbReference type="OrthoDB" id="6502419at2759"/>
<dbReference type="SMART" id="SM00343">
    <property type="entry name" value="ZnF_C2HC"/>
    <property type="match status" value="2"/>
</dbReference>
<protein>
    <submittedName>
        <fullName evidence="4">Putative RNA-directed DNA polymerase from transposon X-element</fullName>
    </submittedName>
</protein>
<evidence type="ECO:0000259" key="3">
    <source>
        <dbReference type="SMART" id="SM00596"/>
    </source>
</evidence>
<dbReference type="InterPro" id="IPR005135">
    <property type="entry name" value="Endo/exonuclease/phosphatase"/>
</dbReference>
<comment type="caution">
    <text evidence="4">The sequence shown here is derived from an EMBL/GenBank/DDBJ whole genome shotgun (WGS) entry which is preliminary data.</text>
</comment>
<keyword evidence="4" id="KW-0548">Nucleotidyltransferase</keyword>
<dbReference type="PANTHER" id="PTHR33273">
    <property type="entry name" value="DOMAIN-CONTAINING PROTEIN, PUTATIVE-RELATED"/>
    <property type="match status" value="1"/>
</dbReference>
<keyword evidence="4" id="KW-0808">Transferase</keyword>
<evidence type="ECO:0000313" key="5">
    <source>
        <dbReference type="Proteomes" id="UP000886998"/>
    </source>
</evidence>
<feature type="compositionally biased region" description="Low complexity" evidence="1">
    <location>
        <begin position="462"/>
        <end position="483"/>
    </location>
</feature>
<name>A0A8X6XWQ8_9ARAC</name>
<feature type="region of interest" description="Disordered" evidence="1">
    <location>
        <begin position="426"/>
        <end position="492"/>
    </location>
</feature>
<dbReference type="PANTHER" id="PTHR33273:SF2">
    <property type="entry name" value="ENDONUCLEASE_EXONUCLEASE_PHOSPHATASE DOMAIN-CONTAINING PROTEIN"/>
    <property type="match status" value="1"/>
</dbReference>
<dbReference type="Pfam" id="PF03372">
    <property type="entry name" value="Exo_endo_phos"/>
    <property type="match status" value="1"/>
</dbReference>
<feature type="compositionally biased region" description="Low complexity" evidence="1">
    <location>
        <begin position="1"/>
        <end position="15"/>
    </location>
</feature>
<evidence type="ECO:0000256" key="1">
    <source>
        <dbReference type="SAM" id="MobiDB-lite"/>
    </source>
</evidence>
<dbReference type="Pfam" id="PF07530">
    <property type="entry name" value="PRE_C2HC"/>
    <property type="match status" value="1"/>
</dbReference>
<feature type="domain" description="CCHC-type" evidence="2">
    <location>
        <begin position="332"/>
        <end position="348"/>
    </location>
</feature>
<sequence>MDTSSESDSSSRSRSPLPPPPKLEELERNHEKACHSSEHLHFSMIVDKIIDDIDHFDFRTTTEKNVFSQRAELFRDKVRADYENAVDAELEDAKRCRDLQRAKWGLPTSEELAEFIPVTGKKQKIHSPAKDSSSAKKIRTGYENQFEVLTVEGPPADQDNLTDDEMDVRASTPVQHVRPPPPITIDNIEHPAQLLKRIQDLTQQKIVGRMRGKSIKLYPETPSAYNKIRNLIDSEKLQSFTYQFPEEKVYKVVIRGMPSDMPVEDIIEELEQLGIHPKECKVLISRKNGLPMPLFSVFLDKTPDNKNIYNLKELCSMKIEVDTMRRKFGPAQCYRCQGFFHSSRFCTRNPKCVKCGKPHLTKDCTKTRDEEPTCCHCQGKHPANYTGCPRNPLNKPPPPPKVNFWEERARKKKEMQEAAKALVVPAVQPANPPPAIAEVTPSSPRPQVPLLPRAVELQARQPSSSPQVTTSSRPPTSSPLASPHDTNSLTDVFSHANDPEVKEIPLKIVTWNADSIRQKIAEFEEYVNRHDPDIVALQETFLQPYNSLNIPNYTTYRNDRLTHRGGGTALLVKNSIAHHSIDIRTPTIENTAIVIEGSHKLTICSIYRPPRSPAQNLITDLQRILRNRTHCLIVGDFNAIHRTWSPHSRNNNCGSKLLNFIRSGGYLLSFPAEPTTVPARANQRPSTIDFAISCGLDNILVQTHVELSSDHNPVQFIVPISGTKPYIQNCITFTNWNLFQDLLATSIPGNPPLH</sequence>
<dbReference type="InterPro" id="IPR001878">
    <property type="entry name" value="Znf_CCHC"/>
</dbReference>
<dbReference type="SUPFAM" id="SSF56219">
    <property type="entry name" value="DNase I-like"/>
    <property type="match status" value="1"/>
</dbReference>
<dbReference type="Gene3D" id="3.60.10.10">
    <property type="entry name" value="Endonuclease/exonuclease/phosphatase"/>
    <property type="match status" value="1"/>
</dbReference>
<dbReference type="SMART" id="SM00596">
    <property type="entry name" value="PRE_C2HC"/>
    <property type="match status" value="1"/>
</dbReference>
<feature type="domain" description="Pre-C2HC" evidence="3">
    <location>
        <begin position="263"/>
        <end position="331"/>
    </location>
</feature>
<feature type="region of interest" description="Disordered" evidence="1">
    <location>
        <begin position="1"/>
        <end position="32"/>
    </location>
</feature>
<evidence type="ECO:0000259" key="2">
    <source>
        <dbReference type="SMART" id="SM00343"/>
    </source>
</evidence>
<dbReference type="InterPro" id="IPR036691">
    <property type="entry name" value="Endo/exonu/phosph_ase_sf"/>
</dbReference>